<reference evidence="2 3" key="1">
    <citation type="journal article" date="2013" name="BMC Genomics">
        <title>Reconstruction of the lipid metabolism for the microalga Monoraphidium neglectum from its genome sequence reveals characteristics suitable for biofuel production.</title>
        <authorList>
            <person name="Bogen C."/>
            <person name="Al-Dilaimi A."/>
            <person name="Albersmeier A."/>
            <person name="Wichmann J."/>
            <person name="Grundmann M."/>
            <person name="Rupp O."/>
            <person name="Lauersen K.J."/>
            <person name="Blifernez-Klassen O."/>
            <person name="Kalinowski J."/>
            <person name="Goesmann A."/>
            <person name="Mussgnug J.H."/>
            <person name="Kruse O."/>
        </authorList>
    </citation>
    <scope>NUCLEOTIDE SEQUENCE [LARGE SCALE GENOMIC DNA]</scope>
    <source>
        <strain evidence="2 3">SAG 48.87</strain>
    </source>
</reference>
<dbReference type="InterPro" id="IPR006342">
    <property type="entry name" value="FkbM_mtfrase"/>
</dbReference>
<evidence type="ECO:0000313" key="3">
    <source>
        <dbReference type="Proteomes" id="UP000054498"/>
    </source>
</evidence>
<dbReference type="OrthoDB" id="542772at2759"/>
<dbReference type="AlphaFoldDB" id="A0A0D2LN37"/>
<protein>
    <recommendedName>
        <fullName evidence="1">Methyltransferase FkbM domain-containing protein</fullName>
    </recommendedName>
</protein>
<feature type="domain" description="Methyltransferase FkbM" evidence="1">
    <location>
        <begin position="99"/>
        <end position="270"/>
    </location>
</feature>
<proteinExistence type="predicted"/>
<dbReference type="SUPFAM" id="SSF53335">
    <property type="entry name" value="S-adenosyl-L-methionine-dependent methyltransferases"/>
    <property type="match status" value="1"/>
</dbReference>
<dbReference type="RefSeq" id="XP_013906678.1">
    <property type="nucleotide sequence ID" value="XM_014051224.1"/>
</dbReference>
<dbReference type="InterPro" id="IPR029063">
    <property type="entry name" value="SAM-dependent_MTases_sf"/>
</dbReference>
<dbReference type="NCBIfam" id="TIGR01444">
    <property type="entry name" value="fkbM_fam"/>
    <property type="match status" value="1"/>
</dbReference>
<dbReference type="EMBL" id="KK100241">
    <property type="protein sequence ID" value="KIZ07659.1"/>
    <property type="molecule type" value="Genomic_DNA"/>
</dbReference>
<keyword evidence="3" id="KW-1185">Reference proteome</keyword>
<dbReference type="GeneID" id="25726416"/>
<dbReference type="Gene3D" id="3.40.50.150">
    <property type="entry name" value="Vaccinia Virus protein VP39"/>
    <property type="match status" value="1"/>
</dbReference>
<evidence type="ECO:0000313" key="2">
    <source>
        <dbReference type="EMBL" id="KIZ07659.1"/>
    </source>
</evidence>
<dbReference type="PANTHER" id="PTHR34203:SF13">
    <property type="entry name" value="EXPRESSED PROTEIN"/>
    <property type="match status" value="1"/>
</dbReference>
<sequence>MRSLMQVHQELFCSGGRPDVDVNGSARVKRMELPKFSLFMYDGHDIVSDHMKGGGWEKEEIDEMLWALEAKVPPAGTPVQGKLPPARTWAKPSRPLMVEVGANVGWFTVNAAAAGADVAAFEAMSENTLLMRNTLCDNPKLAARVALHGTGLGSRRSTCHMISGDGNLGDGLSICDRDPQVDIKAQAKAGHTYLLRGEMTTMRLDPDSLLDEEVQVLKMDIESFELDALRGASGLMRHHNVWFMIIECNVGMIGEAAKIELMTFIDNLGYAISNRSFRGPWIDPAQISNGTTKLDRVSLFAVKKTWKAAQDKVDRRLL</sequence>
<dbReference type="Proteomes" id="UP000054498">
    <property type="component" value="Unassembled WGS sequence"/>
</dbReference>
<gene>
    <name evidence="2" type="ORF">MNEG_0298</name>
</gene>
<name>A0A0D2LN37_9CHLO</name>
<accession>A0A0D2LN37</accession>
<dbReference type="PANTHER" id="PTHR34203">
    <property type="entry name" value="METHYLTRANSFERASE, FKBM FAMILY PROTEIN"/>
    <property type="match status" value="1"/>
</dbReference>
<dbReference type="Pfam" id="PF05050">
    <property type="entry name" value="Methyltransf_21"/>
    <property type="match status" value="1"/>
</dbReference>
<dbReference type="KEGG" id="mng:MNEG_0298"/>
<evidence type="ECO:0000259" key="1">
    <source>
        <dbReference type="Pfam" id="PF05050"/>
    </source>
</evidence>
<dbReference type="InterPro" id="IPR052514">
    <property type="entry name" value="SAM-dependent_MTase"/>
</dbReference>
<organism evidence="2 3">
    <name type="scientific">Monoraphidium neglectum</name>
    <dbReference type="NCBI Taxonomy" id="145388"/>
    <lineage>
        <taxon>Eukaryota</taxon>
        <taxon>Viridiplantae</taxon>
        <taxon>Chlorophyta</taxon>
        <taxon>core chlorophytes</taxon>
        <taxon>Chlorophyceae</taxon>
        <taxon>CS clade</taxon>
        <taxon>Sphaeropleales</taxon>
        <taxon>Selenastraceae</taxon>
        <taxon>Monoraphidium</taxon>
    </lineage>
</organism>